<dbReference type="Gene3D" id="2.160.20.10">
    <property type="entry name" value="Single-stranded right-handed beta-helix, Pectin lyase-like"/>
    <property type="match status" value="1"/>
</dbReference>
<accession>A0A1J4L493</accession>
<evidence type="ECO:0000259" key="1">
    <source>
        <dbReference type="Pfam" id="PF13229"/>
    </source>
</evidence>
<name>A0A1J4L493_9EUKA</name>
<organism evidence="2 3">
    <name type="scientific">Tritrichomonas foetus</name>
    <dbReference type="NCBI Taxonomy" id="1144522"/>
    <lineage>
        <taxon>Eukaryota</taxon>
        <taxon>Metamonada</taxon>
        <taxon>Parabasalia</taxon>
        <taxon>Tritrichomonadida</taxon>
        <taxon>Tritrichomonadidae</taxon>
        <taxon>Tritrichomonas</taxon>
    </lineage>
</organism>
<comment type="caution">
    <text evidence="2">The sequence shown here is derived from an EMBL/GenBank/DDBJ whole genome shotgun (WGS) entry which is preliminary data.</text>
</comment>
<feature type="domain" description="Right handed beta helix" evidence="1">
    <location>
        <begin position="87"/>
        <end position="158"/>
    </location>
</feature>
<dbReference type="EMBL" id="MLAK01000068">
    <property type="protein sequence ID" value="OHT16796.1"/>
    <property type="molecule type" value="Genomic_DNA"/>
</dbReference>
<dbReference type="GeneID" id="94831595"/>
<sequence length="173" mass="19036">MLEEPKKIGEGGDYETLEDALRNQQPGVSLSLPPGEQVFDEPVIINKSFALLSGSQEPAVIKAPLIKFDMEPSVFCVCTNVKFIGKIEIVNGSTVTFEDCHFYCEEECPAIVTVTDSSPTFRICHFHDFAGVGVNYFGTKGGIITDCTFENISGEMIMKNDNAKPFSDHNTKK</sequence>
<keyword evidence="3" id="KW-1185">Reference proteome</keyword>
<dbReference type="Proteomes" id="UP000179807">
    <property type="component" value="Unassembled WGS sequence"/>
</dbReference>
<dbReference type="AlphaFoldDB" id="A0A1J4L493"/>
<dbReference type="RefSeq" id="XP_068369932.1">
    <property type="nucleotide sequence ID" value="XM_068496891.1"/>
</dbReference>
<dbReference type="SUPFAM" id="SSF51126">
    <property type="entry name" value="Pectin lyase-like"/>
    <property type="match status" value="1"/>
</dbReference>
<dbReference type="VEuPathDB" id="TrichDB:TRFO_12855"/>
<dbReference type="InterPro" id="IPR039448">
    <property type="entry name" value="Beta_helix"/>
</dbReference>
<evidence type="ECO:0000313" key="3">
    <source>
        <dbReference type="Proteomes" id="UP000179807"/>
    </source>
</evidence>
<dbReference type="Pfam" id="PF13229">
    <property type="entry name" value="Beta_helix"/>
    <property type="match status" value="1"/>
</dbReference>
<reference evidence="2" key="1">
    <citation type="submission" date="2016-10" db="EMBL/GenBank/DDBJ databases">
        <authorList>
            <person name="Benchimol M."/>
            <person name="Almeida L.G."/>
            <person name="Vasconcelos A.T."/>
            <person name="Perreira-Neves A."/>
            <person name="Rosa I.A."/>
            <person name="Tasca T."/>
            <person name="Bogo M.R."/>
            <person name="de Souza W."/>
        </authorList>
    </citation>
    <scope>NUCLEOTIDE SEQUENCE [LARGE SCALE GENOMIC DNA]</scope>
    <source>
        <strain evidence="2">K</strain>
    </source>
</reference>
<protein>
    <recommendedName>
        <fullName evidence="1">Right handed beta helix domain-containing protein</fullName>
    </recommendedName>
</protein>
<dbReference type="InterPro" id="IPR012334">
    <property type="entry name" value="Pectin_lyas_fold"/>
</dbReference>
<evidence type="ECO:0000313" key="2">
    <source>
        <dbReference type="EMBL" id="OHT16796.1"/>
    </source>
</evidence>
<gene>
    <name evidence="2" type="ORF">TRFO_12855</name>
</gene>
<proteinExistence type="predicted"/>
<dbReference type="InterPro" id="IPR011050">
    <property type="entry name" value="Pectin_lyase_fold/virulence"/>
</dbReference>